<dbReference type="EMBL" id="JAQQDH010000001">
    <property type="protein sequence ID" value="MFM0443371.1"/>
    <property type="molecule type" value="Genomic_DNA"/>
</dbReference>
<dbReference type="Proteomes" id="UP001629288">
    <property type="component" value="Unassembled WGS sequence"/>
</dbReference>
<proteinExistence type="predicted"/>
<accession>A0ABW9BVP9</accession>
<gene>
    <name evidence="1" type="ORF">PQR00_07205</name>
</gene>
<reference evidence="1 2" key="1">
    <citation type="journal article" date="2024" name="Chem. Sci.">
        <title>Discovery of megapolipeptins by genome mining of a Burkholderiales bacteria collection.</title>
        <authorList>
            <person name="Paulo B.S."/>
            <person name="Recchia M.J.J."/>
            <person name="Lee S."/>
            <person name="Fergusson C.H."/>
            <person name="Romanowski S.B."/>
            <person name="Hernandez A."/>
            <person name="Krull N."/>
            <person name="Liu D.Y."/>
            <person name="Cavanagh H."/>
            <person name="Bos A."/>
            <person name="Gray C.A."/>
            <person name="Murphy B.T."/>
            <person name="Linington R.G."/>
            <person name="Eustaquio A.S."/>
        </authorList>
    </citation>
    <scope>NUCLEOTIDE SEQUENCE [LARGE SCALE GENOMIC DNA]</scope>
    <source>
        <strain evidence="1 2">RL17-379-BIB-C</strain>
    </source>
</reference>
<keyword evidence="2" id="KW-1185">Reference proteome</keyword>
<protein>
    <submittedName>
        <fullName evidence="1">Uncharacterized protein</fullName>
    </submittedName>
</protein>
<evidence type="ECO:0000313" key="1">
    <source>
        <dbReference type="EMBL" id="MFM0443371.1"/>
    </source>
</evidence>
<organism evidence="1 2">
    <name type="scientific">Paraburkholderia strydomiana</name>
    <dbReference type="NCBI Taxonomy" id="1245417"/>
    <lineage>
        <taxon>Bacteria</taxon>
        <taxon>Pseudomonadati</taxon>
        <taxon>Pseudomonadota</taxon>
        <taxon>Betaproteobacteria</taxon>
        <taxon>Burkholderiales</taxon>
        <taxon>Burkholderiaceae</taxon>
        <taxon>Paraburkholderia</taxon>
    </lineage>
</organism>
<evidence type="ECO:0000313" key="2">
    <source>
        <dbReference type="Proteomes" id="UP001629288"/>
    </source>
</evidence>
<sequence>METTTATVIARTTDAKPNSAPIEVIWEPVALGKRRVSPGQARKELELLPLDSQLSTTPSDHVLITTGVMGQLGADLSVSCQESAAERDLSNPTYRAKVLTMNRLLNYRKNRHGHPVDDHEIVVTGTQPRVHFVVGTEGVGLRALVHSLQQFLGDDLKPVDVSVGSGQVMRYFRLESLVIIPALTSGPKAIARYVARYIGAKLHPGLARRGRGTLFSTEEEAITSTQAILLAANVGAIIVGPLHTREAEPHHASRGWGMLASIAVATGIPIVILGTAGMAVGLVEQSAALTTLTSRGVYVIEPFGRYSRAWRNVAHFIWLKYIASSAQPPDWFVVELWRLTFGRIELAVKLGAFISGAWAVDGPQELTAALLAGYASNALVLEQPFLRAIQRAELGGEFQRGPVLRYADWLPLRTVLNSFPSLDLGDDYSDRKVYPKLPEPAPVPYGVSTSEVLRATLPQQPETLLQGAAQ</sequence>
<comment type="caution">
    <text evidence="1">The sequence shown here is derived from an EMBL/GenBank/DDBJ whole genome shotgun (WGS) entry which is preliminary data.</text>
</comment>
<dbReference type="RefSeq" id="WP_408126961.1">
    <property type="nucleotide sequence ID" value="NZ_JAQQDH010000001.1"/>
</dbReference>
<name>A0ABW9BVP9_9BURK</name>